<dbReference type="PANTHER" id="PTHR32154">
    <property type="entry name" value="PYRUVATE-FLAVODOXIN OXIDOREDUCTASE-RELATED"/>
    <property type="match status" value="1"/>
</dbReference>
<evidence type="ECO:0000256" key="1">
    <source>
        <dbReference type="ARBA" id="ARBA00023002"/>
    </source>
</evidence>
<dbReference type="Gene3D" id="3.40.50.920">
    <property type="match status" value="1"/>
</dbReference>
<dbReference type="PANTHER" id="PTHR32154:SF20">
    <property type="entry name" value="2-OXOGLUTARATE OXIDOREDUCTASE SUBUNIT KORA"/>
    <property type="match status" value="1"/>
</dbReference>
<reference evidence="5 6" key="1">
    <citation type="journal article" date="2023" name="ISME J.">
        <title>Cultivation and genomic characterization of novel and ubiquitous marine nitrite-oxidizing bacteria from the Nitrospirales.</title>
        <authorList>
            <person name="Mueller A.J."/>
            <person name="Daebeler A."/>
            <person name="Herbold C.W."/>
            <person name="Kirkegaard R.H."/>
            <person name="Daims H."/>
        </authorList>
    </citation>
    <scope>NUCLEOTIDE SEQUENCE [LARGE SCALE GENOMIC DNA]</scope>
    <source>
        <strain evidence="5 6">EB</strain>
    </source>
</reference>
<evidence type="ECO:0000259" key="2">
    <source>
        <dbReference type="Pfam" id="PF01558"/>
    </source>
</evidence>
<evidence type="ECO:0000313" key="5">
    <source>
        <dbReference type="EMBL" id="MDT7040765.1"/>
    </source>
</evidence>
<protein>
    <submittedName>
        <fullName evidence="5">2-oxoacid:acceptor oxidoreductase subunit alpha</fullName>
    </submittedName>
</protein>
<accession>A0ABU3K2Z5</accession>
<feature type="domain" description="Pyruvate/ketoisovalerate oxidoreductase catalytic" evidence="2">
    <location>
        <begin position="26"/>
        <end position="214"/>
    </location>
</feature>
<dbReference type="RefSeq" id="WP_313831123.1">
    <property type="nucleotide sequence ID" value="NZ_JAQOUE010000001.1"/>
</dbReference>
<dbReference type="InterPro" id="IPR029061">
    <property type="entry name" value="THDP-binding"/>
</dbReference>
<dbReference type="InterPro" id="IPR019752">
    <property type="entry name" value="Pyrv/ketoisovalerate_OxRed_cat"/>
</dbReference>
<dbReference type="Pfam" id="PF01558">
    <property type="entry name" value="POR"/>
    <property type="match status" value="1"/>
</dbReference>
<dbReference type="InterPro" id="IPR033412">
    <property type="entry name" value="PFOR_II"/>
</dbReference>
<dbReference type="EMBL" id="JAQOUE010000001">
    <property type="protein sequence ID" value="MDT7040765.1"/>
    <property type="molecule type" value="Genomic_DNA"/>
</dbReference>
<feature type="domain" description="Pyruvate:ferredoxin oxidoreductase core" evidence="4">
    <location>
        <begin position="521"/>
        <end position="580"/>
    </location>
</feature>
<dbReference type="InterPro" id="IPR009014">
    <property type="entry name" value="Transketo_C/PFOR_II"/>
</dbReference>
<proteinExistence type="predicted"/>
<organism evidence="5 6">
    <name type="scientific">Candidatus Nitronereus thalassa</name>
    <dbReference type="NCBI Taxonomy" id="3020898"/>
    <lineage>
        <taxon>Bacteria</taxon>
        <taxon>Pseudomonadati</taxon>
        <taxon>Nitrospirota</taxon>
        <taxon>Nitrospiria</taxon>
        <taxon>Nitrospirales</taxon>
        <taxon>Nitrospiraceae</taxon>
        <taxon>Candidatus Nitronereus</taxon>
    </lineage>
</organism>
<dbReference type="NCBIfam" id="TIGR03710">
    <property type="entry name" value="OAFO_sf"/>
    <property type="match status" value="1"/>
</dbReference>
<evidence type="ECO:0000259" key="3">
    <source>
        <dbReference type="Pfam" id="PF01855"/>
    </source>
</evidence>
<dbReference type="Proteomes" id="UP001250932">
    <property type="component" value="Unassembled WGS sequence"/>
</dbReference>
<dbReference type="SUPFAM" id="SSF52922">
    <property type="entry name" value="TK C-terminal domain-like"/>
    <property type="match status" value="1"/>
</dbReference>
<evidence type="ECO:0000313" key="6">
    <source>
        <dbReference type="Proteomes" id="UP001250932"/>
    </source>
</evidence>
<comment type="caution">
    <text evidence="5">The sequence shown here is derived from an EMBL/GenBank/DDBJ whole genome shotgun (WGS) entry which is preliminary data.</text>
</comment>
<dbReference type="Pfam" id="PF17147">
    <property type="entry name" value="PFOR_II"/>
    <property type="match status" value="1"/>
</dbReference>
<dbReference type="Gene3D" id="3.40.50.970">
    <property type="match status" value="1"/>
</dbReference>
<sequence length="617" mass="66729">MSSVETKQKPQQEVAAITIRFAGDSGDGMQLAGERFSAETALAGNDLRTFPDFPAEIRAPAGTLSGVSGFQISFGSQEVYTPGDAPDVLVAMNPAALKTSVSALDPGAIIILNEDGWTDTNIKKAGYDSDPLYDGSLTGYRVYPVPISRLNDEALRTSPLSTKQKGRCKNFFALGLLSWMYSRPVEKTFHWIQEKFSRNPDIAKANTQTFKAGYHFGETAELFTSQFVVSKAKIAPGLYRKISGNEAMALGCIAAAQRAGKSLVYASYPITPASDILHKLSQHKAYDVRTFQAEDEIAAVCAAIGASFAGALGVTGTSGPGLDLKGEAIGLAVMAELPLVIIDVQRGGPSTGLPTKTEQGDLLHAMFGRHGECPLVVLASKTPGDCFDTVYEAFRLATKYMTPVIVLSDVYLANGTEPWKIPIFDSLPKLDIVHPTAIKDDHPFYPYSRDEVTGARPWVIPGTPGLEHRLGGLEKEHLTGNVSYDPSNHERMVRYRAEKINGVTADIPPLTVHGQPEGQLLVIGWGSTYGAITAAVSKAQEEGCSVSAVHLRHLHPFPSNLGEILSRFQSVLVPELNTGQLRFLLRGHFLIDVHGLNKIQGQPFKELEILDAIRQLT</sequence>
<dbReference type="InterPro" id="IPR002880">
    <property type="entry name" value="Pyrv_Fd/Flavodoxin_OxRdtase_N"/>
</dbReference>
<name>A0ABU3K2Z5_9BACT</name>
<dbReference type="InterPro" id="IPR002869">
    <property type="entry name" value="Pyrv_flavodox_OxRed_cen"/>
</dbReference>
<gene>
    <name evidence="5" type="ORF">PPG34_00280</name>
</gene>
<feature type="domain" description="Pyruvate flavodoxin/ferredoxin oxidoreductase pyrimidine binding" evidence="3">
    <location>
        <begin position="258"/>
        <end position="474"/>
    </location>
</feature>
<dbReference type="SUPFAM" id="SSF53323">
    <property type="entry name" value="Pyruvate-ferredoxin oxidoreductase, PFOR, domain III"/>
    <property type="match status" value="1"/>
</dbReference>
<dbReference type="SUPFAM" id="SSF52518">
    <property type="entry name" value="Thiamin diphosphate-binding fold (THDP-binding)"/>
    <property type="match status" value="1"/>
</dbReference>
<dbReference type="InterPro" id="IPR022367">
    <property type="entry name" value="2-oxoacid/accept_OxRdtase_asu"/>
</dbReference>
<keyword evidence="1" id="KW-0560">Oxidoreductase</keyword>
<dbReference type="InterPro" id="IPR050722">
    <property type="entry name" value="Pyruvate:ferred/Flavod_OxRd"/>
</dbReference>
<dbReference type="CDD" id="cd07034">
    <property type="entry name" value="TPP_PYR_PFOR_IOR-alpha_like"/>
    <property type="match status" value="1"/>
</dbReference>
<dbReference type="Pfam" id="PF01855">
    <property type="entry name" value="POR_N"/>
    <property type="match status" value="1"/>
</dbReference>
<evidence type="ECO:0000259" key="4">
    <source>
        <dbReference type="Pfam" id="PF17147"/>
    </source>
</evidence>
<dbReference type="Gene3D" id="3.40.920.10">
    <property type="entry name" value="Pyruvate-ferredoxin oxidoreductase, PFOR, domain III"/>
    <property type="match status" value="1"/>
</dbReference>
<keyword evidence="6" id="KW-1185">Reference proteome</keyword>